<dbReference type="Gene3D" id="1.25.40.20">
    <property type="entry name" value="Ankyrin repeat-containing domain"/>
    <property type="match status" value="1"/>
</dbReference>
<reference evidence="8" key="2">
    <citation type="journal article" date="2018" name="Sci. Data">
        <title>The draft genome sequence of cork oak.</title>
        <authorList>
            <person name="Ramos A.M."/>
            <person name="Usie A."/>
            <person name="Barbosa P."/>
            <person name="Barros P.M."/>
            <person name="Capote T."/>
            <person name="Chaves I."/>
            <person name="Simoes F."/>
            <person name="Abreu I."/>
            <person name="Carrasquinho I."/>
            <person name="Faro C."/>
            <person name="Guimaraes J.B."/>
            <person name="Mendonca D."/>
            <person name="Nobrega F."/>
            <person name="Rodrigues L."/>
            <person name="Saibo N.J.M."/>
            <person name="Varela M.C."/>
            <person name="Egas C."/>
            <person name="Matos J."/>
            <person name="Miguel C.M."/>
            <person name="Oliveira M.M."/>
            <person name="Ricardo C.P."/>
            <person name="Goncalves S."/>
        </authorList>
    </citation>
    <scope>NUCLEOTIDE SEQUENCE [LARGE SCALE GENOMIC DNA]</scope>
    <source>
        <strain evidence="8">HL8</strain>
    </source>
</reference>
<keyword evidence="4" id="KW-1133">Transmembrane helix</keyword>
<dbReference type="EMBL" id="PKMF04000018">
    <property type="protein sequence ID" value="KAK7858633.1"/>
    <property type="molecule type" value="Genomic_DNA"/>
</dbReference>
<comment type="subcellular location">
    <subcellularLocation>
        <location evidence="1">Membrane</location>
        <topology evidence="1">Multi-pass membrane protein</topology>
    </subcellularLocation>
</comment>
<protein>
    <recommendedName>
        <fullName evidence="7">PGG domain-containing protein</fullName>
    </recommendedName>
</protein>
<dbReference type="InterPro" id="IPR026961">
    <property type="entry name" value="PGG_dom"/>
</dbReference>
<gene>
    <name evidence="8" type="ORF">CFP56_011567</name>
</gene>
<evidence type="ECO:0000256" key="6">
    <source>
        <dbReference type="ARBA" id="ARBA00023136"/>
    </source>
</evidence>
<dbReference type="InterPro" id="IPR036770">
    <property type="entry name" value="Ankyrin_rpt-contain_sf"/>
</dbReference>
<reference evidence="8" key="3">
    <citation type="submission" date="2023-07" db="EMBL/GenBank/DDBJ databases">
        <title>An improved reference 1 genome and first organelle genomes of Quercus suber.</title>
        <authorList>
            <consortium name="Genosuber Consortium"/>
            <person name="Usie A."/>
            <person name="Serra O."/>
            <person name="Barros P."/>
        </authorList>
    </citation>
    <scope>NUCLEOTIDE SEQUENCE</scope>
    <source>
        <strain evidence="8">HL8</strain>
        <tissue evidence="8">Leaves</tissue>
    </source>
</reference>
<feature type="domain" description="PGG" evidence="7">
    <location>
        <begin position="113"/>
        <end position="151"/>
    </location>
</feature>
<evidence type="ECO:0000256" key="4">
    <source>
        <dbReference type="ARBA" id="ARBA00022989"/>
    </source>
</evidence>
<dbReference type="Pfam" id="PF13962">
    <property type="entry name" value="PGG"/>
    <property type="match status" value="1"/>
</dbReference>
<dbReference type="GO" id="GO:0005886">
    <property type="term" value="C:plasma membrane"/>
    <property type="evidence" value="ECO:0007669"/>
    <property type="project" value="TreeGrafter"/>
</dbReference>
<evidence type="ECO:0000313" key="8">
    <source>
        <dbReference type="EMBL" id="KAK7858633.1"/>
    </source>
</evidence>
<comment type="caution">
    <text evidence="8">The sequence shown here is derived from an EMBL/GenBank/DDBJ whole genome shotgun (WGS) entry which is preliminary data.</text>
</comment>
<dbReference type="AlphaFoldDB" id="A0AAW0M412"/>
<keyword evidence="6" id="KW-0472">Membrane</keyword>
<reference evidence="8" key="1">
    <citation type="submission" date="2017-12" db="EMBL/GenBank/DDBJ databases">
        <authorList>
            <person name="Barbosa P."/>
            <person name="Usie A."/>
            <person name="Ramos A.M."/>
        </authorList>
    </citation>
    <scope>NUCLEOTIDE SEQUENCE</scope>
    <source>
        <strain evidence="8">HL8</strain>
        <tissue evidence="8">Leaves</tissue>
    </source>
</reference>
<keyword evidence="5" id="KW-0040">ANK repeat</keyword>
<keyword evidence="3" id="KW-0677">Repeat</keyword>
<keyword evidence="2" id="KW-0812">Transmembrane</keyword>
<evidence type="ECO:0000256" key="5">
    <source>
        <dbReference type="ARBA" id="ARBA00023043"/>
    </source>
</evidence>
<evidence type="ECO:0000256" key="2">
    <source>
        <dbReference type="ARBA" id="ARBA00022692"/>
    </source>
</evidence>
<dbReference type="PANTHER" id="PTHR24186:SF37">
    <property type="entry name" value="PGG DOMAIN-CONTAINING PROTEIN"/>
    <property type="match status" value="1"/>
</dbReference>
<dbReference type="SUPFAM" id="SSF48403">
    <property type="entry name" value="Ankyrin repeat"/>
    <property type="match status" value="1"/>
</dbReference>
<evidence type="ECO:0000259" key="7">
    <source>
        <dbReference type="Pfam" id="PF13962"/>
    </source>
</evidence>
<organism evidence="8">
    <name type="scientific">Quercus suber</name>
    <name type="common">Cork oak</name>
    <dbReference type="NCBI Taxonomy" id="58331"/>
    <lineage>
        <taxon>Eukaryota</taxon>
        <taxon>Viridiplantae</taxon>
        <taxon>Streptophyta</taxon>
        <taxon>Embryophyta</taxon>
        <taxon>Tracheophyta</taxon>
        <taxon>Spermatophyta</taxon>
        <taxon>Magnoliopsida</taxon>
        <taxon>eudicotyledons</taxon>
        <taxon>Gunneridae</taxon>
        <taxon>Pentapetalae</taxon>
        <taxon>rosids</taxon>
        <taxon>fabids</taxon>
        <taxon>Fagales</taxon>
        <taxon>Fagaceae</taxon>
        <taxon>Quercus</taxon>
    </lineage>
</organism>
<dbReference type="PANTHER" id="PTHR24186">
    <property type="entry name" value="PROTEIN PHOSPHATASE 1 REGULATORY SUBUNIT"/>
    <property type="match status" value="1"/>
</dbReference>
<accession>A0AAW0M412</accession>
<name>A0AAW0M412_QUESU</name>
<sequence length="265" mass="29603">MAANFFLENDEINYSRVLNWQDNEGNTVLHILVSKNETQAVRHLFSWCKKFVEVNRTNLECKTAWDILRQDNREIRDVLRRAGAKPGSPLSTFNGYPNQTMSTSLRREIRRFTEERRSMLLVVAALLSTLSFQAILTPPGGVWQDNGLCINYDQNNKTVGSSNYPEIIYLSMSKTKLASEHKAGTAIALQDRFFPLFLYSQAAKLVHGHGGSCAGLSIVKEADNKCVVGPGMSLGLILLNAKLEDERPTSVLGLRKAYALSGYKS</sequence>
<evidence type="ECO:0000256" key="1">
    <source>
        <dbReference type="ARBA" id="ARBA00004141"/>
    </source>
</evidence>
<evidence type="ECO:0000256" key="3">
    <source>
        <dbReference type="ARBA" id="ARBA00022737"/>
    </source>
</evidence>
<proteinExistence type="predicted"/>